<sequence length="96" mass="10618">MSLILSLPVWVVVLSLVLEGPALAQAAPQISSTLELILDKLKEFGKALKDKALGSHESIKQSYIPAKTQNWFSKTFNKGKESRLSIQFLVSAQFMI</sequence>
<evidence type="ECO:0000256" key="4">
    <source>
        <dbReference type="ARBA" id="ARBA00021680"/>
    </source>
</evidence>
<dbReference type="PANTHER" id="PTHR16565">
    <property type="entry name" value="APOLIPOPROTEIN C-I"/>
    <property type="match status" value="1"/>
</dbReference>
<evidence type="ECO:0000256" key="10">
    <source>
        <dbReference type="ARBA" id="ARBA00031177"/>
    </source>
</evidence>
<evidence type="ECO:0000256" key="3">
    <source>
        <dbReference type="ARBA" id="ARBA00009204"/>
    </source>
</evidence>
<keyword evidence="6" id="KW-0964">Secreted</keyword>
<accession>A0A667GVF6</accession>
<dbReference type="Pfam" id="PF04691">
    <property type="entry name" value="ApoC-I"/>
    <property type="match status" value="1"/>
</dbReference>
<feature type="chain" id="PRO_5025545999" description="Apolipoprotein C-I" evidence="11">
    <location>
        <begin position="27"/>
        <end position="96"/>
    </location>
</feature>
<dbReference type="InterPro" id="IPR006781">
    <property type="entry name" value="ApoC-I"/>
</dbReference>
<name>A0A667GVF6_LYNCA</name>
<reference evidence="12" key="1">
    <citation type="submission" date="2025-08" db="UniProtKB">
        <authorList>
            <consortium name="Ensembl"/>
        </authorList>
    </citation>
    <scope>IDENTIFICATION</scope>
</reference>
<dbReference type="Ensembl" id="ENSLCNT00005019710.1">
    <property type="protein sequence ID" value="ENSLCNP00005017570.1"/>
    <property type="gene ID" value="ENSLCNG00005011548.1"/>
</dbReference>
<evidence type="ECO:0000256" key="1">
    <source>
        <dbReference type="ARBA" id="ARBA00003248"/>
    </source>
</evidence>
<dbReference type="Proteomes" id="UP000472241">
    <property type="component" value="Unplaced"/>
</dbReference>
<keyword evidence="7 11" id="KW-0732">Signal</keyword>
<dbReference type="GO" id="GO:0006641">
    <property type="term" value="P:triglyceride metabolic process"/>
    <property type="evidence" value="ECO:0007669"/>
    <property type="project" value="TreeGrafter"/>
</dbReference>
<dbReference type="GO" id="GO:0032375">
    <property type="term" value="P:negative regulation of cholesterol transport"/>
    <property type="evidence" value="ECO:0007669"/>
    <property type="project" value="TreeGrafter"/>
</dbReference>
<dbReference type="GO" id="GO:0042157">
    <property type="term" value="P:lipoprotein metabolic process"/>
    <property type="evidence" value="ECO:0007669"/>
    <property type="project" value="InterPro"/>
</dbReference>
<evidence type="ECO:0000256" key="8">
    <source>
        <dbReference type="ARBA" id="ARBA00023055"/>
    </source>
</evidence>
<comment type="function">
    <text evidence="1">Inhibitor of lipoprotein binding to the low density lipoprotein (LDL) receptor, LDL receptor-related protein, and very low density lipoprotein (VLDL) receptor. Associates with high density lipoproteins (HDL) and the triacylglycerol-rich lipoproteins in the plasma and makes up about 10% of the protein of the VLDL and 2% of that of HDL. Appears to interfere directly with fatty acid uptake and is also the major plasma inhibitor of cholesteryl ester transfer protein (CETP). Binds free fatty acids and reduces their intracellular esterification. Modulates the interaction of APOE with beta-migrating VLDL and inhibits binding of beta-VLDL to the LDL receptor-related protein.</text>
</comment>
<evidence type="ECO:0000256" key="11">
    <source>
        <dbReference type="SAM" id="SignalP"/>
    </source>
</evidence>
<proteinExistence type="inferred from homology"/>
<evidence type="ECO:0000256" key="2">
    <source>
        <dbReference type="ARBA" id="ARBA00004613"/>
    </source>
</evidence>
<keyword evidence="13" id="KW-1185">Reference proteome</keyword>
<keyword evidence="5" id="KW-0813">Transport</keyword>
<organism evidence="12 13">
    <name type="scientific">Lynx canadensis</name>
    <name type="common">Canada lynx</name>
    <name type="synonym">Felis canadensis</name>
    <dbReference type="NCBI Taxonomy" id="61383"/>
    <lineage>
        <taxon>Eukaryota</taxon>
        <taxon>Metazoa</taxon>
        <taxon>Chordata</taxon>
        <taxon>Craniata</taxon>
        <taxon>Vertebrata</taxon>
        <taxon>Euteleostomi</taxon>
        <taxon>Mammalia</taxon>
        <taxon>Eutheria</taxon>
        <taxon>Laurasiatheria</taxon>
        <taxon>Carnivora</taxon>
        <taxon>Feliformia</taxon>
        <taxon>Felidae</taxon>
        <taxon>Felinae</taxon>
        <taxon>Lynx</taxon>
    </lineage>
</organism>
<dbReference type="PANTHER" id="PTHR16565:SF2">
    <property type="entry name" value="APOLIPOPROTEIN C-I"/>
    <property type="match status" value="1"/>
</dbReference>
<dbReference type="AlphaFoldDB" id="A0A667GVF6"/>
<dbReference type="GO" id="GO:0004859">
    <property type="term" value="F:phospholipase inhibitor activity"/>
    <property type="evidence" value="ECO:0007669"/>
    <property type="project" value="TreeGrafter"/>
</dbReference>
<evidence type="ECO:0000256" key="6">
    <source>
        <dbReference type="ARBA" id="ARBA00022525"/>
    </source>
</evidence>
<dbReference type="GO" id="GO:0034364">
    <property type="term" value="C:high-density lipoprotein particle"/>
    <property type="evidence" value="ECO:0007669"/>
    <property type="project" value="TreeGrafter"/>
</dbReference>
<protein>
    <recommendedName>
        <fullName evidence="4">Apolipoprotein C-I</fullName>
    </recommendedName>
    <alternativeName>
        <fullName evidence="10">Apolipoprotein C1</fullName>
    </alternativeName>
</protein>
<dbReference type="GO" id="GO:0034361">
    <property type="term" value="C:very-low-density lipoprotein particle"/>
    <property type="evidence" value="ECO:0007669"/>
    <property type="project" value="UniProtKB-KW"/>
</dbReference>
<dbReference type="InterPro" id="IPR043081">
    <property type="entry name" value="ApoC-1_sf"/>
</dbReference>
<reference evidence="12" key="2">
    <citation type="submission" date="2025-09" db="UniProtKB">
        <authorList>
            <consortium name="Ensembl"/>
        </authorList>
    </citation>
    <scope>IDENTIFICATION</scope>
</reference>
<evidence type="ECO:0000256" key="7">
    <source>
        <dbReference type="ARBA" id="ARBA00022729"/>
    </source>
</evidence>
<evidence type="ECO:0000313" key="12">
    <source>
        <dbReference type="Ensembl" id="ENSLCNP00005017570.1"/>
    </source>
</evidence>
<evidence type="ECO:0000256" key="9">
    <source>
        <dbReference type="ARBA" id="ARBA00023313"/>
    </source>
</evidence>
<dbReference type="GO" id="GO:0010916">
    <property type="term" value="P:negative regulation of very-low-density lipoprotein particle clearance"/>
    <property type="evidence" value="ECO:0007669"/>
    <property type="project" value="TreeGrafter"/>
</dbReference>
<dbReference type="GO" id="GO:0034447">
    <property type="term" value="P:very-low-density lipoprotein particle clearance"/>
    <property type="evidence" value="ECO:0007669"/>
    <property type="project" value="TreeGrafter"/>
</dbReference>
<dbReference type="GO" id="GO:0050995">
    <property type="term" value="P:negative regulation of lipid catabolic process"/>
    <property type="evidence" value="ECO:0007669"/>
    <property type="project" value="TreeGrafter"/>
</dbReference>
<keyword evidence="9" id="KW-0850">VLDL</keyword>
<dbReference type="GO" id="GO:0005504">
    <property type="term" value="F:fatty acid binding"/>
    <property type="evidence" value="ECO:0007669"/>
    <property type="project" value="TreeGrafter"/>
</dbReference>
<keyword evidence="8" id="KW-0445">Lipid transport</keyword>
<comment type="similarity">
    <text evidence="3">Belongs to the apolipoprotein C1 family.</text>
</comment>
<comment type="subcellular location">
    <subcellularLocation>
        <location evidence="2">Secreted</location>
    </subcellularLocation>
</comment>
<evidence type="ECO:0000313" key="13">
    <source>
        <dbReference type="Proteomes" id="UP000472241"/>
    </source>
</evidence>
<dbReference type="Gene3D" id="4.10.260.30">
    <property type="entry name" value="Apolipoprotein C-I"/>
    <property type="match status" value="1"/>
</dbReference>
<feature type="signal peptide" evidence="11">
    <location>
        <begin position="1"/>
        <end position="26"/>
    </location>
</feature>
<evidence type="ECO:0000256" key="5">
    <source>
        <dbReference type="ARBA" id="ARBA00022448"/>
    </source>
</evidence>
<dbReference type="GO" id="GO:0006869">
    <property type="term" value="P:lipid transport"/>
    <property type="evidence" value="ECO:0007669"/>
    <property type="project" value="UniProtKB-KW"/>
</dbReference>